<dbReference type="PANTHER" id="PTHR35176">
    <property type="entry name" value="HEME OXYGENASE HI_0854-RELATED"/>
    <property type="match status" value="1"/>
</dbReference>
<keyword evidence="1" id="KW-0560">Oxidoreductase</keyword>
<dbReference type="PANTHER" id="PTHR35176:SF2">
    <property type="entry name" value="F420H(2)-DEPENDENT REDUCTASE RV1155"/>
    <property type="match status" value="1"/>
</dbReference>
<dbReference type="InterPro" id="IPR012349">
    <property type="entry name" value="Split_barrel_FMN-bd"/>
</dbReference>
<dbReference type="EMBL" id="VNIQ01000004">
    <property type="protein sequence ID" value="TYQ03653.1"/>
    <property type="molecule type" value="Genomic_DNA"/>
</dbReference>
<dbReference type="Gene3D" id="2.30.110.10">
    <property type="entry name" value="Electron Transport, Fmn-binding Protein, Chain A"/>
    <property type="match status" value="1"/>
</dbReference>
<dbReference type="InterPro" id="IPR011576">
    <property type="entry name" value="Pyridox_Oxase_N"/>
</dbReference>
<feature type="domain" description="Pyridoxamine 5'-phosphate oxidase N-terminal" evidence="2">
    <location>
        <begin position="6"/>
        <end position="132"/>
    </location>
</feature>
<sequence length="372" mass="40316">MDDPKARFSTARVARLATADTNSVPHIVPLVFVVVGNTVYSCVDHKPKTTTALRRLKNIAATGHVSLLVDRYDDDWSQLWWVRADGDAEILEPGTDEAESAIDALASKYPQYVDTRPNGQVIAVRNVRWSSWESLQSNSFGTPHRIVSLSHVNDPASTPIFPGDPEFALETATTVEADGYYLQYVKQGEHTGTHWGAPAHFELGGLTADQLDPADLYLPAVKIDIREKSALNSDYILRVDDLVDWESRHGRIPDGAAVILWTGWESRWGTDLYANIDASGIHQPGFGVDAVRWLLDSGRLGRRGALGTDTFGPDAGSDDSYAVSTLLYGAHRISLENLANLSALPTTGAHVLVGGTVNRGGSGSPATVYALI</sequence>
<dbReference type="InterPro" id="IPR007325">
    <property type="entry name" value="KFase/CYL"/>
</dbReference>
<accession>A0A652YNG0</accession>
<evidence type="ECO:0000256" key="1">
    <source>
        <dbReference type="ARBA" id="ARBA00023002"/>
    </source>
</evidence>
<dbReference type="InterPro" id="IPR037175">
    <property type="entry name" value="KFase_sf"/>
</dbReference>
<evidence type="ECO:0000313" key="3">
    <source>
        <dbReference type="EMBL" id="TYQ03653.1"/>
    </source>
</evidence>
<dbReference type="GO" id="GO:0016627">
    <property type="term" value="F:oxidoreductase activity, acting on the CH-CH group of donors"/>
    <property type="evidence" value="ECO:0007669"/>
    <property type="project" value="TreeGrafter"/>
</dbReference>
<evidence type="ECO:0000259" key="2">
    <source>
        <dbReference type="Pfam" id="PF01243"/>
    </source>
</evidence>
<gene>
    <name evidence="3" type="ORF">FNL38_10418</name>
</gene>
<dbReference type="AlphaFoldDB" id="A0A652YNG0"/>
<organism evidence="3">
    <name type="scientific">Nocardia globerula</name>
    <dbReference type="NCBI Taxonomy" id="1818"/>
    <lineage>
        <taxon>Bacteria</taxon>
        <taxon>Bacillati</taxon>
        <taxon>Actinomycetota</taxon>
        <taxon>Actinomycetes</taxon>
        <taxon>Mycobacteriales</taxon>
        <taxon>Nocardiaceae</taxon>
        <taxon>Nocardia</taxon>
    </lineage>
</organism>
<dbReference type="GO" id="GO:0004061">
    <property type="term" value="F:arylformamidase activity"/>
    <property type="evidence" value="ECO:0007669"/>
    <property type="project" value="InterPro"/>
</dbReference>
<dbReference type="GO" id="GO:0005829">
    <property type="term" value="C:cytosol"/>
    <property type="evidence" value="ECO:0007669"/>
    <property type="project" value="TreeGrafter"/>
</dbReference>
<dbReference type="NCBIfam" id="TIGR03668">
    <property type="entry name" value="Rv0121_F420"/>
    <property type="match status" value="1"/>
</dbReference>
<dbReference type="Pfam" id="PF01243">
    <property type="entry name" value="PNPOx_N"/>
    <property type="match status" value="1"/>
</dbReference>
<dbReference type="Gene3D" id="3.50.30.50">
    <property type="entry name" value="Putative cyclase"/>
    <property type="match status" value="1"/>
</dbReference>
<dbReference type="GO" id="GO:0070967">
    <property type="term" value="F:coenzyme F420 binding"/>
    <property type="evidence" value="ECO:0007669"/>
    <property type="project" value="TreeGrafter"/>
</dbReference>
<dbReference type="InterPro" id="IPR019967">
    <property type="entry name" value="F420-dep_enz_PPOX_Rv0121"/>
</dbReference>
<comment type="caution">
    <text evidence="3">The sequence shown here is derived from an EMBL/GenBank/DDBJ whole genome shotgun (WGS) entry which is preliminary data.</text>
</comment>
<name>A0A652YNG0_NOCGL</name>
<dbReference type="InterPro" id="IPR052019">
    <property type="entry name" value="F420H2_bilvrd_red/Heme_oxyg"/>
</dbReference>
<dbReference type="SUPFAM" id="SSF102198">
    <property type="entry name" value="Putative cyclase"/>
    <property type="match status" value="1"/>
</dbReference>
<dbReference type="SUPFAM" id="SSF50475">
    <property type="entry name" value="FMN-binding split barrel"/>
    <property type="match status" value="1"/>
</dbReference>
<dbReference type="GO" id="GO:0019441">
    <property type="term" value="P:L-tryptophan catabolic process to kynurenine"/>
    <property type="evidence" value="ECO:0007669"/>
    <property type="project" value="InterPro"/>
</dbReference>
<dbReference type="Pfam" id="PF04199">
    <property type="entry name" value="Cyclase"/>
    <property type="match status" value="1"/>
</dbReference>
<proteinExistence type="predicted"/>
<reference evidence="3" key="1">
    <citation type="submission" date="2019-07" db="EMBL/GenBank/DDBJ databases">
        <title>Genomic Encyclopedia of Type Strains, Phase IV (KMG-IV): sequencing the most valuable type-strain genomes for metagenomic binning, comparative biology and taxonomic classification.</title>
        <authorList>
            <person name="Goeker M."/>
        </authorList>
    </citation>
    <scope>NUCLEOTIDE SEQUENCE</scope>
    <source>
        <strain evidence="3">DSM 44596</strain>
    </source>
</reference>
<protein>
    <submittedName>
        <fullName evidence="3">PPOX class probable F420-dependent enzyme</fullName>
    </submittedName>
</protein>